<proteinExistence type="predicted"/>
<accession>A0ABD0J8M7</accession>
<name>A0ABD0J8M7_9CAEN</name>
<sequence>LFGKNVANACEVPVELAVYLSDSRRSVVTSSRILATVSSLVAVAGLPCFLCLS</sequence>
<evidence type="ECO:0000313" key="1">
    <source>
        <dbReference type="EMBL" id="KAK7464631.1"/>
    </source>
</evidence>
<comment type="caution">
    <text evidence="1">The sequence shown here is derived from an EMBL/GenBank/DDBJ whole genome shotgun (WGS) entry which is preliminary data.</text>
</comment>
<feature type="non-terminal residue" evidence="1">
    <location>
        <position position="1"/>
    </location>
</feature>
<protein>
    <submittedName>
        <fullName evidence="1">Uncharacterized protein</fullName>
    </submittedName>
</protein>
<keyword evidence="2" id="KW-1185">Reference proteome</keyword>
<dbReference type="AlphaFoldDB" id="A0ABD0J8M7"/>
<reference evidence="1 2" key="1">
    <citation type="journal article" date="2023" name="Sci. Data">
        <title>Genome assembly of the Korean intertidal mud-creeper Batillaria attramentaria.</title>
        <authorList>
            <person name="Patra A.K."/>
            <person name="Ho P.T."/>
            <person name="Jun S."/>
            <person name="Lee S.J."/>
            <person name="Kim Y."/>
            <person name="Won Y.J."/>
        </authorList>
    </citation>
    <scope>NUCLEOTIDE SEQUENCE [LARGE SCALE GENOMIC DNA]</scope>
    <source>
        <strain evidence="1">Wonlab-2016</strain>
    </source>
</reference>
<evidence type="ECO:0000313" key="2">
    <source>
        <dbReference type="Proteomes" id="UP001519460"/>
    </source>
</evidence>
<dbReference type="EMBL" id="JACVVK020000582">
    <property type="protein sequence ID" value="KAK7464631.1"/>
    <property type="molecule type" value="Genomic_DNA"/>
</dbReference>
<organism evidence="1 2">
    <name type="scientific">Batillaria attramentaria</name>
    <dbReference type="NCBI Taxonomy" id="370345"/>
    <lineage>
        <taxon>Eukaryota</taxon>
        <taxon>Metazoa</taxon>
        <taxon>Spiralia</taxon>
        <taxon>Lophotrochozoa</taxon>
        <taxon>Mollusca</taxon>
        <taxon>Gastropoda</taxon>
        <taxon>Caenogastropoda</taxon>
        <taxon>Sorbeoconcha</taxon>
        <taxon>Cerithioidea</taxon>
        <taxon>Batillariidae</taxon>
        <taxon>Batillaria</taxon>
    </lineage>
</organism>
<gene>
    <name evidence="1" type="ORF">BaRGS_00037831</name>
</gene>
<dbReference type="Proteomes" id="UP001519460">
    <property type="component" value="Unassembled WGS sequence"/>
</dbReference>